<keyword evidence="5" id="KW-0238">DNA-binding</keyword>
<dbReference type="GO" id="GO:0003677">
    <property type="term" value="F:DNA binding"/>
    <property type="evidence" value="ECO:0007669"/>
    <property type="project" value="UniProtKB-KW"/>
</dbReference>
<evidence type="ECO:0000256" key="5">
    <source>
        <dbReference type="ARBA" id="ARBA00023125"/>
    </source>
</evidence>
<evidence type="ECO:0000256" key="3">
    <source>
        <dbReference type="ARBA" id="ARBA00007163"/>
    </source>
</evidence>
<dbReference type="EMBL" id="JBAMMX010000008">
    <property type="protein sequence ID" value="KAK6934778.1"/>
    <property type="molecule type" value="Genomic_DNA"/>
</dbReference>
<evidence type="ECO:0000256" key="4">
    <source>
        <dbReference type="ARBA" id="ARBA00023015"/>
    </source>
</evidence>
<feature type="domain" description="BZIP" evidence="8">
    <location>
        <begin position="52"/>
        <end position="98"/>
    </location>
</feature>
<evidence type="ECO:0000256" key="2">
    <source>
        <dbReference type="ARBA" id="ARBA00004389"/>
    </source>
</evidence>
<dbReference type="AlphaFoldDB" id="A0AAN8VGR1"/>
<dbReference type="GO" id="GO:0005634">
    <property type="term" value="C:nucleus"/>
    <property type="evidence" value="ECO:0007669"/>
    <property type="project" value="UniProtKB-SubCell"/>
</dbReference>
<evidence type="ECO:0000313" key="10">
    <source>
        <dbReference type="Proteomes" id="UP001370490"/>
    </source>
</evidence>
<dbReference type="PANTHER" id="PTHR47416">
    <property type="entry name" value="BASIC-LEUCINE ZIPPER TRANSCRIPTION FACTOR F-RELATED"/>
    <property type="match status" value="1"/>
</dbReference>
<evidence type="ECO:0000256" key="1">
    <source>
        <dbReference type="ARBA" id="ARBA00004123"/>
    </source>
</evidence>
<dbReference type="InterPro" id="IPR046347">
    <property type="entry name" value="bZIP_sf"/>
</dbReference>
<keyword evidence="6" id="KW-0804">Transcription</keyword>
<dbReference type="GO" id="GO:0003700">
    <property type="term" value="F:DNA-binding transcription factor activity"/>
    <property type="evidence" value="ECO:0007669"/>
    <property type="project" value="InterPro"/>
</dbReference>
<evidence type="ECO:0000313" key="9">
    <source>
        <dbReference type="EMBL" id="KAK6934778.1"/>
    </source>
</evidence>
<name>A0AAN8VGR1_9MAGN</name>
<gene>
    <name evidence="9" type="ORF">RJ641_034933</name>
</gene>
<dbReference type="SUPFAM" id="SSF57959">
    <property type="entry name" value="Leucine zipper domain"/>
    <property type="match status" value="1"/>
</dbReference>
<keyword evidence="10" id="KW-1185">Reference proteome</keyword>
<dbReference type="PROSITE" id="PS50217">
    <property type="entry name" value="BZIP"/>
    <property type="match status" value="1"/>
</dbReference>
<sequence>MEEMEALKRNGIEPCPSRILKQFILDYCQLPHMMGCFPEEATTDRSVDDNPVSKKRIRLLRNRDAAVRSRERKKLHVKDLEMKSKYLEVECRREEKDVRLQLQLHQSGKAPGAPMSKQESAVLLLESLLLGYLIWFLDIMCLFSFQTTTKLDALVVPDDNKGWGNLAPRRVEIRYYGIWESRSFVKSKRCKASRTRMKSIFSCSTWILV</sequence>
<dbReference type="Gene3D" id="1.20.5.170">
    <property type="match status" value="1"/>
</dbReference>
<dbReference type="Pfam" id="PF07716">
    <property type="entry name" value="bZIP_2"/>
    <property type="match status" value="1"/>
</dbReference>
<dbReference type="CDD" id="cd14704">
    <property type="entry name" value="bZIP_HY5-like"/>
    <property type="match status" value="1"/>
</dbReference>
<keyword evidence="4" id="KW-0805">Transcription regulation</keyword>
<reference evidence="9 10" key="1">
    <citation type="submission" date="2023-12" db="EMBL/GenBank/DDBJ databases">
        <title>A high-quality genome assembly for Dillenia turbinata (Dilleniales).</title>
        <authorList>
            <person name="Chanderbali A."/>
        </authorList>
    </citation>
    <scope>NUCLEOTIDE SEQUENCE [LARGE SCALE GENOMIC DNA]</scope>
    <source>
        <strain evidence="9">LSX21</strain>
        <tissue evidence="9">Leaf</tissue>
    </source>
</reference>
<evidence type="ECO:0000259" key="8">
    <source>
        <dbReference type="PROSITE" id="PS50217"/>
    </source>
</evidence>
<comment type="caution">
    <text evidence="9">The sequence shown here is derived from an EMBL/GenBank/DDBJ whole genome shotgun (WGS) entry which is preliminary data.</text>
</comment>
<dbReference type="Proteomes" id="UP001370490">
    <property type="component" value="Unassembled WGS sequence"/>
</dbReference>
<evidence type="ECO:0000256" key="7">
    <source>
        <dbReference type="ARBA" id="ARBA00023242"/>
    </source>
</evidence>
<proteinExistence type="inferred from homology"/>
<evidence type="ECO:0000256" key="6">
    <source>
        <dbReference type="ARBA" id="ARBA00023163"/>
    </source>
</evidence>
<accession>A0AAN8VGR1</accession>
<dbReference type="InterPro" id="IPR004827">
    <property type="entry name" value="bZIP"/>
</dbReference>
<comment type="subcellular location">
    <subcellularLocation>
        <location evidence="2">Endoplasmic reticulum membrane</location>
        <topology evidence="2">Single-pass membrane protein</topology>
    </subcellularLocation>
    <subcellularLocation>
        <location evidence="1">Nucleus</location>
    </subcellularLocation>
</comment>
<dbReference type="PROSITE" id="PS00036">
    <property type="entry name" value="BZIP_BASIC"/>
    <property type="match status" value="1"/>
</dbReference>
<dbReference type="PANTHER" id="PTHR47416:SF8">
    <property type="entry name" value="BASIC-LEUCINE ZIPPER TRANSCRIPTION FACTOR E-RELATED"/>
    <property type="match status" value="1"/>
</dbReference>
<dbReference type="GO" id="GO:0005789">
    <property type="term" value="C:endoplasmic reticulum membrane"/>
    <property type="evidence" value="ECO:0007669"/>
    <property type="project" value="UniProtKB-SubCell"/>
</dbReference>
<protein>
    <submittedName>
        <fullName evidence="9">Basic-leucine zipper domain</fullName>
    </submittedName>
</protein>
<keyword evidence="7" id="KW-0539">Nucleus</keyword>
<comment type="similarity">
    <text evidence="3">Belongs to the bZIP family.</text>
</comment>
<organism evidence="9 10">
    <name type="scientific">Dillenia turbinata</name>
    <dbReference type="NCBI Taxonomy" id="194707"/>
    <lineage>
        <taxon>Eukaryota</taxon>
        <taxon>Viridiplantae</taxon>
        <taxon>Streptophyta</taxon>
        <taxon>Embryophyta</taxon>
        <taxon>Tracheophyta</taxon>
        <taxon>Spermatophyta</taxon>
        <taxon>Magnoliopsida</taxon>
        <taxon>eudicotyledons</taxon>
        <taxon>Gunneridae</taxon>
        <taxon>Pentapetalae</taxon>
        <taxon>Dilleniales</taxon>
        <taxon>Dilleniaceae</taxon>
        <taxon>Dillenia</taxon>
    </lineage>
</organism>